<comment type="caution">
    <text evidence="2">The sequence shown here is derived from an EMBL/GenBank/DDBJ whole genome shotgun (WGS) entry which is preliminary data.</text>
</comment>
<feature type="region of interest" description="Disordered" evidence="1">
    <location>
        <begin position="147"/>
        <end position="167"/>
    </location>
</feature>
<feature type="compositionally biased region" description="Acidic residues" evidence="1">
    <location>
        <begin position="1"/>
        <end position="12"/>
    </location>
</feature>
<dbReference type="EMBL" id="LAZR01002103">
    <property type="protein sequence ID" value="KKN34447.1"/>
    <property type="molecule type" value="Genomic_DNA"/>
</dbReference>
<accession>A0A0F9QBP4</accession>
<feature type="region of interest" description="Disordered" evidence="1">
    <location>
        <begin position="1"/>
        <end position="71"/>
    </location>
</feature>
<gene>
    <name evidence="2" type="ORF">LCGC14_0793460</name>
</gene>
<name>A0A0F9QBP4_9ZZZZ</name>
<sequence>MANEDTPFDDEVTTATTDEAPEVKQGTAPEATDEAEATSNMQGEDPEDMTNEVASLSDPEPEPEPEAKDTGWFQTQLQEMDKDIGVVTGALAKLKDSRNKFYAEWEPKVNVELPLHELNEIQRRITRTEGARRNRVIEGLDRLADTMNLRPRTKRDPMFPHESAQEK</sequence>
<evidence type="ECO:0000313" key="2">
    <source>
        <dbReference type="EMBL" id="KKN34447.1"/>
    </source>
</evidence>
<evidence type="ECO:0000256" key="1">
    <source>
        <dbReference type="SAM" id="MobiDB-lite"/>
    </source>
</evidence>
<dbReference type="AlphaFoldDB" id="A0A0F9QBP4"/>
<organism evidence="2">
    <name type="scientific">marine sediment metagenome</name>
    <dbReference type="NCBI Taxonomy" id="412755"/>
    <lineage>
        <taxon>unclassified sequences</taxon>
        <taxon>metagenomes</taxon>
        <taxon>ecological metagenomes</taxon>
    </lineage>
</organism>
<feature type="compositionally biased region" description="Basic and acidic residues" evidence="1">
    <location>
        <begin position="154"/>
        <end position="167"/>
    </location>
</feature>
<protein>
    <submittedName>
        <fullName evidence="2">Uncharacterized protein</fullName>
    </submittedName>
</protein>
<reference evidence="2" key="1">
    <citation type="journal article" date="2015" name="Nature">
        <title>Complex archaea that bridge the gap between prokaryotes and eukaryotes.</title>
        <authorList>
            <person name="Spang A."/>
            <person name="Saw J.H."/>
            <person name="Jorgensen S.L."/>
            <person name="Zaremba-Niedzwiedzka K."/>
            <person name="Martijn J."/>
            <person name="Lind A.E."/>
            <person name="van Eijk R."/>
            <person name="Schleper C."/>
            <person name="Guy L."/>
            <person name="Ettema T.J."/>
        </authorList>
    </citation>
    <scope>NUCLEOTIDE SEQUENCE</scope>
</reference>
<proteinExistence type="predicted"/>